<dbReference type="InterPro" id="IPR010084">
    <property type="entry name" value="FabZ"/>
</dbReference>
<feature type="active site" evidence="19">
    <location>
        <position position="365"/>
    </location>
</feature>
<dbReference type="NCBIfam" id="NF009667">
    <property type="entry name" value="PRK13188.1"/>
    <property type="match status" value="1"/>
</dbReference>
<evidence type="ECO:0000256" key="10">
    <source>
        <dbReference type="ARBA" id="ARBA00022833"/>
    </source>
</evidence>
<evidence type="ECO:0000256" key="4">
    <source>
        <dbReference type="ARBA" id="ARBA00005002"/>
    </source>
</evidence>
<evidence type="ECO:0000256" key="11">
    <source>
        <dbReference type="ARBA" id="ARBA00023098"/>
    </source>
</evidence>
<dbReference type="GO" id="GO:0103117">
    <property type="term" value="F:UDP-3-O-acyl-N-acetylglucosamine deacetylase activity"/>
    <property type="evidence" value="ECO:0007669"/>
    <property type="project" value="UniProtKB-UniRule"/>
</dbReference>
<dbReference type="Pfam" id="PF03331">
    <property type="entry name" value="LpxC"/>
    <property type="match status" value="2"/>
</dbReference>
<comment type="caution">
    <text evidence="20">The sequence shown here is derived from an EMBL/GenBank/DDBJ whole genome shotgun (WGS) entry which is preliminary data.</text>
</comment>
<dbReference type="Proteomes" id="UP000824259">
    <property type="component" value="Unassembled WGS sequence"/>
</dbReference>
<evidence type="ECO:0000313" key="20">
    <source>
        <dbReference type="EMBL" id="HJA99353.1"/>
    </source>
</evidence>
<dbReference type="CDD" id="cd01288">
    <property type="entry name" value="FabZ"/>
    <property type="match status" value="1"/>
</dbReference>
<evidence type="ECO:0000256" key="13">
    <source>
        <dbReference type="ARBA" id="ARBA00023268"/>
    </source>
</evidence>
<dbReference type="InterPro" id="IPR013114">
    <property type="entry name" value="FabA_FabZ"/>
</dbReference>
<comment type="similarity">
    <text evidence="19">Belongs to the thioester dehydratase family. FabZ subfamily.</text>
</comment>
<feature type="active site" description="Proton donor" evidence="18">
    <location>
        <position position="287"/>
    </location>
</feature>
<evidence type="ECO:0000256" key="2">
    <source>
        <dbReference type="ARBA" id="ARBA00002923"/>
    </source>
</evidence>
<dbReference type="GO" id="GO:0009245">
    <property type="term" value="P:lipid A biosynthetic process"/>
    <property type="evidence" value="ECO:0007669"/>
    <property type="project" value="UniProtKB-UniRule"/>
</dbReference>
<organism evidence="20 21">
    <name type="scientific">Candidatus Alistipes avicola</name>
    <dbReference type="NCBI Taxonomy" id="2838432"/>
    <lineage>
        <taxon>Bacteria</taxon>
        <taxon>Pseudomonadati</taxon>
        <taxon>Bacteroidota</taxon>
        <taxon>Bacteroidia</taxon>
        <taxon>Bacteroidales</taxon>
        <taxon>Rikenellaceae</taxon>
        <taxon>Alistipes</taxon>
    </lineage>
</organism>
<dbReference type="GO" id="GO:0006633">
    <property type="term" value="P:fatty acid biosynthetic process"/>
    <property type="evidence" value="ECO:0007669"/>
    <property type="project" value="UniProtKB-UniRule"/>
</dbReference>
<comment type="pathway">
    <text evidence="4 18">Glycolipid biosynthesis; lipid IV(A) biosynthesis; lipid IV(A) from (3R)-3-hydroxytetradecanoyl-[acyl-carrier-protein] and UDP-N-acetyl-alpha-D-glucosamine: step 2/6.</text>
</comment>
<dbReference type="NCBIfam" id="TIGR00325">
    <property type="entry name" value="lpxC"/>
    <property type="match status" value="1"/>
</dbReference>
<reference evidence="20" key="2">
    <citation type="submission" date="2021-04" db="EMBL/GenBank/DDBJ databases">
        <authorList>
            <person name="Gilroy R."/>
        </authorList>
    </citation>
    <scope>NUCLEOTIDE SEQUENCE</scope>
    <source>
        <strain evidence="20">CHK169-11906</strain>
    </source>
</reference>
<dbReference type="GO" id="GO:0046872">
    <property type="term" value="F:metal ion binding"/>
    <property type="evidence" value="ECO:0007669"/>
    <property type="project" value="UniProtKB-KW"/>
</dbReference>
<sequence>MAEKQRTLKAPISFSGKGLHTGVQVTMTVNPAPTDHGIVFRRTDLEGAPEVPALCDYVVDTSRGTTIEKDGARVATIEHIMSALWTSGVDNALIDITAGETPIMDGSAKEYAKTILETGLIEQDSERSYYQVSEKMVYTIPEKGVAIILYPDDDFSVSLHVDYNSKVIGNQYATFNPEDDYASKIAPCRTFVFLHELEPLMKMNLIRGGDLDNAIVVVENPVSDEQLDHLKKIFNKQDIKITGGYLNNLELRFNNELARHKLLDLLGDFALLGKRIKGRVWATRPGHFANTEFMKQVKQTIRREGEKPRFHYDCRKPPIYDINDIRKMLPHRPPFLLVDRIFYMDDTTVAGIKNVTMNEPFFVGHFPDEPVMPGVLIVEAMAQCCGVLVLGGMKTGDESYSTYFMKIDGVKFKRKVVPGDTLHFEVQLLEPIRRGVAVVEGKAFVGDTLACEATMMAQIVKNKK</sequence>
<dbReference type="SUPFAM" id="SSF54211">
    <property type="entry name" value="Ribosomal protein S5 domain 2-like"/>
    <property type="match status" value="2"/>
</dbReference>
<dbReference type="NCBIfam" id="TIGR01750">
    <property type="entry name" value="fabZ"/>
    <property type="match status" value="1"/>
</dbReference>
<evidence type="ECO:0000256" key="16">
    <source>
        <dbReference type="ARBA" id="ARBA00061221"/>
    </source>
</evidence>
<dbReference type="EC" id="4.2.1.59" evidence="19"/>
<dbReference type="AlphaFoldDB" id="A0A9D2L529"/>
<feature type="binding site" evidence="18">
    <location>
        <position position="79"/>
    </location>
    <ligand>
        <name>Zn(2+)</name>
        <dbReference type="ChEBI" id="CHEBI:29105"/>
    </ligand>
</feature>
<dbReference type="GO" id="GO:0016020">
    <property type="term" value="C:membrane"/>
    <property type="evidence" value="ECO:0007669"/>
    <property type="project" value="GOC"/>
</dbReference>
<comment type="cofactor">
    <cofactor evidence="1 18">
        <name>Zn(2+)</name>
        <dbReference type="ChEBI" id="CHEBI:29105"/>
    </cofactor>
</comment>
<comment type="similarity">
    <text evidence="16">In the N-terminal section; belongs to the LpxC family.</text>
</comment>
<evidence type="ECO:0000256" key="9">
    <source>
        <dbReference type="ARBA" id="ARBA00022801"/>
    </source>
</evidence>
<name>A0A9D2L529_9BACT</name>
<dbReference type="InterPro" id="IPR011334">
    <property type="entry name" value="UDP-acyl_GlcNac_deAcase_C"/>
</dbReference>
<dbReference type="HAMAP" id="MF_00406">
    <property type="entry name" value="FabZ"/>
    <property type="match status" value="1"/>
</dbReference>
<protein>
    <recommendedName>
        <fullName evidence="18 19">Multifunctional fusion protein</fullName>
    </recommendedName>
    <domain>
        <recommendedName>
            <fullName evidence="19">3-hydroxyacyl-[acyl-carrier-protein] dehydratase FabZ</fullName>
            <ecNumber evidence="19">4.2.1.59</ecNumber>
        </recommendedName>
        <alternativeName>
            <fullName evidence="19">(3R)-hydroxymyristoyl-[acyl-carrier-protein] dehydratase</fullName>
        </alternativeName>
        <alternativeName>
            <fullName evidence="19">Beta-hydroxyacyl-ACP dehydratase</fullName>
            <shortName evidence="19">(3R)-hydroxymyristoyl-ACP dehydrase</shortName>
        </alternativeName>
    </domain>
    <domain>
        <recommendedName>
            <fullName evidence="18">UDP-3-O-acyl-N-acetylglucosamine deacetylase</fullName>
            <shortName evidence="18">UDP-3-O-acyl-GlcNAc deacetylase</shortName>
            <ecNumber evidence="18">3.5.1.108</ecNumber>
        </recommendedName>
        <alternativeName>
            <fullName evidence="18">UDP-3-O-[R-3-hydroxymyristoyl]-N-acetylglucosamine deacetylase</fullName>
        </alternativeName>
    </domain>
</protein>
<evidence type="ECO:0000256" key="7">
    <source>
        <dbReference type="ARBA" id="ARBA00022556"/>
    </source>
</evidence>
<dbReference type="Gene3D" id="3.30.1700.10">
    <property type="entry name" value="lpxc deacetylase, domain 2"/>
    <property type="match status" value="1"/>
</dbReference>
<evidence type="ECO:0000256" key="6">
    <source>
        <dbReference type="ARBA" id="ARBA00022516"/>
    </source>
</evidence>
<evidence type="ECO:0000256" key="17">
    <source>
        <dbReference type="ARBA" id="ARBA00061355"/>
    </source>
</evidence>
<dbReference type="InterPro" id="IPR015870">
    <property type="entry name" value="UDP-acyl_N-AcGlcN_deAcase_N"/>
</dbReference>
<comment type="function">
    <text evidence="15 19">Involved in unsaturated fatty acids biosynthesis. Catalyzes the dehydration of short chain beta-hydroxyacyl-ACPs and long chain saturated and unsaturated beta-hydroxyacyl-ACPs.</text>
</comment>
<dbReference type="GO" id="GO:0005737">
    <property type="term" value="C:cytoplasm"/>
    <property type="evidence" value="ECO:0007669"/>
    <property type="project" value="UniProtKB-SubCell"/>
</dbReference>
<keyword evidence="7 18" id="KW-0441">Lipid A biosynthesis</keyword>
<dbReference type="EC" id="3.5.1.108" evidence="18"/>
<dbReference type="NCBIfam" id="NF000582">
    <property type="entry name" value="PRK00006.1"/>
    <property type="match status" value="1"/>
</dbReference>
<feature type="binding site" evidence="18">
    <location>
        <position position="260"/>
    </location>
    <ligand>
        <name>Zn(2+)</name>
        <dbReference type="ChEBI" id="CHEBI:29105"/>
    </ligand>
</feature>
<keyword evidence="6 18" id="KW-0444">Lipid biosynthesis</keyword>
<evidence type="ECO:0000256" key="12">
    <source>
        <dbReference type="ARBA" id="ARBA00023239"/>
    </source>
</evidence>
<gene>
    <name evidence="18" type="primary">lpxC</name>
    <name evidence="19" type="synonym">fabZ</name>
    <name evidence="20" type="ORF">H9779_07145</name>
</gene>
<evidence type="ECO:0000256" key="15">
    <source>
        <dbReference type="ARBA" id="ARBA00025049"/>
    </source>
</evidence>
<dbReference type="FunFam" id="3.10.129.10:FF:000001">
    <property type="entry name" value="3-hydroxyacyl-[acyl-carrier-protein] dehydratase FabZ"/>
    <property type="match status" value="1"/>
</dbReference>
<comment type="function">
    <text evidence="2 18">Catalyzes the hydrolysis of UDP-3-O-myristoyl-N-acetylglucosamine to form UDP-3-O-myristoylglucosamine and acetate, the committed step in lipid A biosynthesis.</text>
</comment>
<keyword evidence="8 18" id="KW-0479">Metal-binding</keyword>
<evidence type="ECO:0000256" key="14">
    <source>
        <dbReference type="ARBA" id="ARBA00024535"/>
    </source>
</evidence>
<dbReference type="EMBL" id="DWYR01000022">
    <property type="protein sequence ID" value="HJA99353.1"/>
    <property type="molecule type" value="Genomic_DNA"/>
</dbReference>
<keyword evidence="10 18" id="KW-0862">Zinc</keyword>
<comment type="catalytic activity">
    <reaction evidence="19">
        <text>a (3R)-hydroxyacyl-[ACP] = a (2E)-enoyl-[ACP] + H2O</text>
        <dbReference type="Rhea" id="RHEA:13097"/>
        <dbReference type="Rhea" id="RHEA-COMP:9925"/>
        <dbReference type="Rhea" id="RHEA-COMP:9945"/>
        <dbReference type="ChEBI" id="CHEBI:15377"/>
        <dbReference type="ChEBI" id="CHEBI:78784"/>
        <dbReference type="ChEBI" id="CHEBI:78827"/>
        <dbReference type="EC" id="4.2.1.59"/>
    </reaction>
</comment>
<dbReference type="PANTHER" id="PTHR33694">
    <property type="entry name" value="UDP-3-O-ACYL-N-ACETYLGLUCOSAMINE DEACETYLASE 1, MITOCHONDRIAL-RELATED"/>
    <property type="match status" value="1"/>
</dbReference>
<dbReference type="InterPro" id="IPR020568">
    <property type="entry name" value="Ribosomal_Su5_D2-typ_SF"/>
</dbReference>
<keyword evidence="9 18" id="KW-0378">Hydrolase</keyword>
<evidence type="ECO:0000256" key="3">
    <source>
        <dbReference type="ARBA" id="ARBA00004496"/>
    </source>
</evidence>
<keyword evidence="11 18" id="KW-0443">Lipid metabolism</keyword>
<dbReference type="Gene3D" id="3.30.230.20">
    <property type="entry name" value="lpxc deacetylase, domain 1"/>
    <property type="match status" value="1"/>
</dbReference>
<dbReference type="GO" id="GO:0019171">
    <property type="term" value="F:(3R)-hydroxyacyl-[acyl-carrier-protein] dehydratase activity"/>
    <property type="evidence" value="ECO:0007669"/>
    <property type="project" value="UniProtKB-EC"/>
</dbReference>
<comment type="similarity">
    <text evidence="17">In the C-terminal section; belongs to the thioester dehydratase family.</text>
</comment>
<comment type="similarity">
    <text evidence="18">Belongs to the LpxC family.</text>
</comment>
<dbReference type="HAMAP" id="MF_00388">
    <property type="entry name" value="LpxC"/>
    <property type="match status" value="1"/>
</dbReference>
<dbReference type="Pfam" id="PF07977">
    <property type="entry name" value="FabA"/>
    <property type="match status" value="1"/>
</dbReference>
<evidence type="ECO:0000256" key="8">
    <source>
        <dbReference type="ARBA" id="ARBA00022723"/>
    </source>
</evidence>
<evidence type="ECO:0000256" key="18">
    <source>
        <dbReference type="HAMAP-Rule" id="MF_00388"/>
    </source>
</evidence>
<dbReference type="Gene3D" id="3.10.129.10">
    <property type="entry name" value="Hotdog Thioesterase"/>
    <property type="match status" value="1"/>
</dbReference>
<feature type="binding site" evidence="18">
    <location>
        <position position="264"/>
    </location>
    <ligand>
        <name>Zn(2+)</name>
        <dbReference type="ChEBI" id="CHEBI:29105"/>
    </ligand>
</feature>
<evidence type="ECO:0000256" key="5">
    <source>
        <dbReference type="ARBA" id="ARBA00022490"/>
    </source>
</evidence>
<dbReference type="PANTHER" id="PTHR33694:SF1">
    <property type="entry name" value="UDP-3-O-ACYL-N-ACETYLGLUCOSAMINE DEACETYLASE 1, MITOCHONDRIAL-RELATED"/>
    <property type="match status" value="1"/>
</dbReference>
<dbReference type="SUPFAM" id="SSF54637">
    <property type="entry name" value="Thioesterase/thiol ester dehydrase-isomerase"/>
    <property type="match status" value="1"/>
</dbReference>
<dbReference type="InterPro" id="IPR029069">
    <property type="entry name" value="HotDog_dom_sf"/>
</dbReference>
<evidence type="ECO:0000256" key="19">
    <source>
        <dbReference type="HAMAP-Rule" id="MF_00406"/>
    </source>
</evidence>
<comment type="catalytic activity">
    <reaction evidence="14 18">
        <text>a UDP-3-O-[(3R)-3-hydroxyacyl]-N-acetyl-alpha-D-glucosamine + H2O = a UDP-3-O-[(3R)-3-hydroxyacyl]-alpha-D-glucosamine + acetate</text>
        <dbReference type="Rhea" id="RHEA:67816"/>
        <dbReference type="ChEBI" id="CHEBI:15377"/>
        <dbReference type="ChEBI" id="CHEBI:30089"/>
        <dbReference type="ChEBI" id="CHEBI:137740"/>
        <dbReference type="ChEBI" id="CHEBI:173225"/>
        <dbReference type="EC" id="3.5.1.108"/>
    </reaction>
</comment>
<dbReference type="InterPro" id="IPR004463">
    <property type="entry name" value="UDP-acyl_GlcNac_deAcase"/>
</dbReference>
<reference evidence="20" key="1">
    <citation type="journal article" date="2021" name="PeerJ">
        <title>Extensive microbial diversity within the chicken gut microbiome revealed by metagenomics and culture.</title>
        <authorList>
            <person name="Gilroy R."/>
            <person name="Ravi A."/>
            <person name="Getino M."/>
            <person name="Pursley I."/>
            <person name="Horton D.L."/>
            <person name="Alikhan N.F."/>
            <person name="Baker D."/>
            <person name="Gharbi K."/>
            <person name="Hall N."/>
            <person name="Watson M."/>
            <person name="Adriaenssens E.M."/>
            <person name="Foster-Nyarko E."/>
            <person name="Jarju S."/>
            <person name="Secka A."/>
            <person name="Antonio M."/>
            <person name="Oren A."/>
            <person name="Chaudhuri R.R."/>
            <person name="La Ragione R."/>
            <person name="Hildebrand F."/>
            <person name="Pallen M.J."/>
        </authorList>
    </citation>
    <scope>NUCLEOTIDE SEQUENCE</scope>
    <source>
        <strain evidence="20">CHK169-11906</strain>
    </source>
</reference>
<evidence type="ECO:0000313" key="21">
    <source>
        <dbReference type="Proteomes" id="UP000824259"/>
    </source>
</evidence>
<accession>A0A9D2L529</accession>
<comment type="subcellular location">
    <subcellularLocation>
        <location evidence="3 19">Cytoplasm</location>
    </subcellularLocation>
</comment>
<proteinExistence type="inferred from homology"/>
<keyword evidence="13" id="KW-0511">Multifunctional enzyme</keyword>
<keyword evidence="5 19" id="KW-0963">Cytoplasm</keyword>
<evidence type="ECO:0000256" key="1">
    <source>
        <dbReference type="ARBA" id="ARBA00001947"/>
    </source>
</evidence>
<keyword evidence="12 19" id="KW-0456">Lyase</keyword>